<protein>
    <submittedName>
        <fullName evidence="1">Capsid</fullName>
    </submittedName>
</protein>
<evidence type="ECO:0000313" key="1">
    <source>
        <dbReference type="EMBL" id="AUM61839.1"/>
    </source>
</evidence>
<organism evidence="1">
    <name type="scientific">uncultured virus</name>
    <dbReference type="NCBI Taxonomy" id="340016"/>
    <lineage>
        <taxon>Viruses</taxon>
        <taxon>environmental samples</taxon>
    </lineage>
</organism>
<reference evidence="1" key="1">
    <citation type="submission" date="2017-01" db="EMBL/GenBank/DDBJ databases">
        <title>High-throughput sequencing uncovers low homogeneity in the biogeography of single-stranded DNA viruses.</title>
        <authorList>
            <person name="Pearson V.M."/>
            <person name="Rokyta D.R."/>
        </authorList>
    </citation>
    <scope>NUCLEOTIDE SEQUENCE</scope>
</reference>
<gene>
    <name evidence="1" type="primary">Cap</name>
</gene>
<dbReference type="EMBL" id="KY487886">
    <property type="protein sequence ID" value="AUM61839.1"/>
    <property type="molecule type" value="Genomic_DNA"/>
</dbReference>
<name>A0A2K9LSG4_9VIRU</name>
<proteinExistence type="predicted"/>
<accession>A0A2K9LSG4</accession>
<sequence>MGRYSMYRRRYKRSSTMTKARRYRKRFFKRKYPKYKRKTRGMQRIKSVRWPARNIGGDRAYCKLRYVKGADFNIANGQYYTAQNQAIAIGASAAGALSSCTLAGVMGDTPNLSTMAALYTKYRIRGIKLRLTYWQTGGLPAFLYAQATPDQGIVDGTHTAPNPDFILPSINQLPEQRWSKYRVCQATAAGGRATNLSVYYSVNRVQGPDAIVRNDLEYTGDMQPGSPYFSTGSGDTQRPVRSPWLQFGIGTLAGTVVSGPNATTGVLKVEQTVYCEFFGKRPQTQ</sequence>